<feature type="region of interest" description="Disordered" evidence="4">
    <location>
        <begin position="735"/>
        <end position="780"/>
    </location>
</feature>
<feature type="domain" description="WHIM2" evidence="5">
    <location>
        <begin position="877"/>
        <end position="945"/>
    </location>
</feature>
<feature type="region of interest" description="Disordered" evidence="4">
    <location>
        <begin position="468"/>
        <end position="487"/>
    </location>
</feature>
<evidence type="ECO:0000256" key="4">
    <source>
        <dbReference type="SAM" id="MobiDB-lite"/>
    </source>
</evidence>
<name>A0A6U0E8T7_9CHLO</name>
<keyword evidence="3" id="KW-0175">Coiled coil</keyword>
<feature type="compositionally biased region" description="Basic and acidic residues" evidence="4">
    <location>
        <begin position="755"/>
        <end position="780"/>
    </location>
</feature>
<feature type="coiled-coil region" evidence="3">
    <location>
        <begin position="800"/>
        <end position="876"/>
    </location>
</feature>
<feature type="region of interest" description="Disordered" evidence="4">
    <location>
        <begin position="1128"/>
        <end position="1156"/>
    </location>
</feature>
<evidence type="ECO:0000256" key="3">
    <source>
        <dbReference type="SAM" id="Coils"/>
    </source>
</evidence>
<dbReference type="EMBL" id="HBEW01004297">
    <property type="protein sequence ID" value="CAD8581936.1"/>
    <property type="molecule type" value="Transcribed_RNA"/>
</dbReference>
<dbReference type="AlphaFoldDB" id="A0A6U0E8T7"/>
<comment type="subcellular location">
    <subcellularLocation>
        <location evidence="1">Nucleus</location>
    </subcellularLocation>
</comment>
<dbReference type="InterPro" id="IPR053271">
    <property type="entry name" value="DDT_domain"/>
</dbReference>
<evidence type="ECO:0000313" key="6">
    <source>
        <dbReference type="EMBL" id="CAD8581936.1"/>
    </source>
</evidence>
<sequence>MFKMKKRAIGARAATGASDDGSGGMMDVRGGRSSRGRARGAGDGASGEEDGEEDERLMGSEDAGSEDEDGEDDEDASSGDEDFQPARRRRVGMRDRSASVASKVANDAPAVDPSKFSIDADRKRFKVGTLKHEVFQMLEEAWPEMLDAAELYARGEAAGKNVGKNKTVLASGLSHDPCFVRVPGTRNKWALRAHVGLPSGVKRKAEDDKEPRVRKAAKKPSVSAMLEALDPDQRASLAAWTDKLKSCSADLKKSKQTSERAAAQLEKCTRALEEFETNPPMELAAPHLQNKSNEDILCEPDAPQDRLAKKFLEFDGAKEDRKGLMTWKKSVEDAKAEIKKERHAYVVMRKKEIREAMNKMNKMRETLTINVRKAQSAAEQATGNVERAEEINEITKQRVQLMKDKAAATDDAVIEDLDEKINAMDAQLTELFGQKLVSLENQIEREKLKLMAKGEREAERARIMSEKNRLKEQEKAEKAAMREREKQEKDALKAAEKVRKEKEARYPIDDDMLATELAEEAKEAGVPFDFLYHTIPKPVSLPNGQILAEEASIAEFLSTFAEGLEAPPGLNNADAVNDLFENNTKARSTLAELYLSLLYEALTPAASGPGRLVARLNRIVNNLNWPEVARTLILHGGEKTHGKGAYDVAEKLGKVAWVTLSKEEHLVLLRALADTALEGDVCRGIISARMQQADVFRTERHEARLKAAANRRIVEKAEKEERRIERERLAEEKRKAKAEAEAAKAATEAPTEGGASKDEVKMDTDEETKKEEEADEEERKFELPDHLKTYTGHPEDRHALMAWKNEVARAQAVLNAERNEYEQERAKIERAKSREENEGKRKIEAVEEAARRRLEIDESRARQREIKRAAEDAQCQVRCRPLGMDRHLATYWWGFGGRQDAVYVQSFSGEWGIYNTQQAVDALVKALCPKGVRERALLQQLEKRKVTIADAFKALSETQEDRDRQLAAALDGRPRRSAMARSAPSMEAYVATRPAAFLSCDEGAVLTFARKCMDTMCINAERIGIQTTPDWRTFRNKLKNVDTTFMAESLLQLEEKYYLCQVDEFRIAAEVEKIERAKQPQAPDELSKATLEALVLKHTGKDMASWKLARRKLAALLPAQVIQEAVEERRRQQVDSDEEEEEEDDNAIVDESWNNDENAAEELTDISVWKGSLQRPQWIASLSTDNVSAVRIAYAAATLLDATSPFTEEIVHRHDIRDGKFVETAA</sequence>
<dbReference type="GO" id="GO:0005634">
    <property type="term" value="C:nucleus"/>
    <property type="evidence" value="ECO:0007669"/>
    <property type="project" value="UniProtKB-SubCell"/>
</dbReference>
<reference evidence="6" key="1">
    <citation type="submission" date="2021-01" db="EMBL/GenBank/DDBJ databases">
        <authorList>
            <person name="Corre E."/>
            <person name="Pelletier E."/>
            <person name="Niang G."/>
            <person name="Scheremetjew M."/>
            <person name="Finn R."/>
            <person name="Kale V."/>
            <person name="Holt S."/>
            <person name="Cochrane G."/>
            <person name="Meng A."/>
            <person name="Brown T."/>
            <person name="Cohen L."/>
        </authorList>
    </citation>
    <scope>NUCLEOTIDE SEQUENCE</scope>
    <source>
        <strain evidence="6">Clade-D-RCC2572</strain>
    </source>
</reference>
<accession>A0A6U0E8T7</accession>
<feature type="compositionally biased region" description="Low complexity" evidence="4">
    <location>
        <begin position="10"/>
        <end position="28"/>
    </location>
</feature>
<dbReference type="PANTHER" id="PTHR15546:SF2">
    <property type="entry name" value="DDT DOMAIN-CONTAINING PROTEIN DDB_G0282237"/>
    <property type="match status" value="1"/>
</dbReference>
<evidence type="ECO:0000256" key="2">
    <source>
        <dbReference type="ARBA" id="ARBA00023242"/>
    </source>
</evidence>
<organism evidence="6">
    <name type="scientific">Ostreococcus mediterraneus</name>
    <dbReference type="NCBI Taxonomy" id="1486918"/>
    <lineage>
        <taxon>Eukaryota</taxon>
        <taxon>Viridiplantae</taxon>
        <taxon>Chlorophyta</taxon>
        <taxon>Mamiellophyceae</taxon>
        <taxon>Mamiellales</taxon>
        <taxon>Bathycoccaceae</taxon>
        <taxon>Ostreococcus</taxon>
    </lineage>
</organism>
<protein>
    <recommendedName>
        <fullName evidence="5">WHIM2 domain-containing protein</fullName>
    </recommendedName>
</protein>
<gene>
    <name evidence="6" type="ORF">OMED0929_LOCUS3590</name>
</gene>
<proteinExistence type="predicted"/>
<feature type="compositionally biased region" description="Acidic residues" evidence="4">
    <location>
        <begin position="63"/>
        <end position="83"/>
    </location>
</feature>
<keyword evidence="2" id="KW-0539">Nucleus</keyword>
<feature type="region of interest" description="Disordered" evidence="4">
    <location>
        <begin position="1"/>
        <end position="110"/>
    </location>
</feature>
<evidence type="ECO:0000256" key="1">
    <source>
        <dbReference type="ARBA" id="ARBA00004123"/>
    </source>
</evidence>
<feature type="compositionally biased region" description="Acidic residues" evidence="4">
    <location>
        <begin position="1135"/>
        <end position="1148"/>
    </location>
</feature>
<dbReference type="PANTHER" id="PTHR15546">
    <property type="entry name" value="BROMODOMAIN ADJACENT TO ZINC FINGER DOMAIN, 2A"/>
    <property type="match status" value="1"/>
</dbReference>
<dbReference type="Pfam" id="PF15613">
    <property type="entry name" value="WSD"/>
    <property type="match status" value="1"/>
</dbReference>
<dbReference type="InterPro" id="IPR028941">
    <property type="entry name" value="WHIM2_dom"/>
</dbReference>
<feature type="compositionally biased region" description="Acidic residues" evidence="4">
    <location>
        <begin position="46"/>
        <end position="55"/>
    </location>
</feature>
<evidence type="ECO:0000259" key="5">
    <source>
        <dbReference type="Pfam" id="PF15613"/>
    </source>
</evidence>